<dbReference type="InterPro" id="IPR044089">
    <property type="entry name" value="Alr1-like"/>
</dbReference>
<dbReference type="GO" id="GO:0015095">
    <property type="term" value="F:magnesium ion transmembrane transporter activity"/>
    <property type="evidence" value="ECO:0007669"/>
    <property type="project" value="InterPro"/>
</dbReference>
<dbReference type="Gene3D" id="3.30.460.20">
    <property type="entry name" value="CorA soluble domain-like"/>
    <property type="match status" value="1"/>
</dbReference>
<feature type="compositionally biased region" description="Basic and acidic residues" evidence="1">
    <location>
        <begin position="145"/>
        <end position="154"/>
    </location>
</feature>
<feature type="compositionally biased region" description="Basic residues" evidence="1">
    <location>
        <begin position="127"/>
        <end position="138"/>
    </location>
</feature>
<dbReference type="AlphaFoldDB" id="A0A8K0UPN4"/>
<feature type="compositionally biased region" description="Low complexity" evidence="1">
    <location>
        <begin position="104"/>
        <end position="122"/>
    </location>
</feature>
<evidence type="ECO:0000313" key="3">
    <source>
        <dbReference type="EMBL" id="KAH8100685.1"/>
    </source>
</evidence>
<accession>A0A8K0UPN4</accession>
<name>A0A8K0UPN4_9AGAR</name>
<keyword evidence="2" id="KW-1133">Transmembrane helix</keyword>
<dbReference type="CDD" id="cd12829">
    <property type="entry name" value="Alr1p-like"/>
    <property type="match status" value="1"/>
</dbReference>
<feature type="transmembrane region" description="Helical" evidence="2">
    <location>
        <begin position="711"/>
        <end position="736"/>
    </location>
</feature>
<feature type="region of interest" description="Disordered" evidence="1">
    <location>
        <begin position="104"/>
        <end position="154"/>
    </location>
</feature>
<sequence>MEFIELNGVHSDSTPPRPHPTVEFLPAPADPFIPHEHDHSDTDIYRGGPPSPPRTPRPDSMSSSSSSSSSSSGSFVFGGRLGAISQLVEHAISHWARAWASSSSLTSSTSSSSSSSSESTNSILTRARSRASRKRSRRSSTADLHNAKSEREISARIRAREQARQIPREFSLYHPPGEGASKSQGDPLPLGSDEQDGVLQTDSLSLIISRLSIALKDHLRSRRAREIAQSTPSSEPSSLEQSISSTPSLHFTTHVPVDPSSLPSSTLASSVDPLHRRGRKGKSKVGKAGFSSTPRLAERERDMGKAWWLDVASPTPQDMRAIGKLLQIHPLTLEDILLQDPREKFELFPSLGYYFIAFRTIESTRTRERRRLRLYGTAGQNLGVLDEGIVGIVNVYLVVFREGVCSFHFADISDHTETVRNRVRKLDDPATMSPDWIAHGIMDSIVDSFFPFLEDIEKEVAAIESLVFSTSAAGGIDQSNLIASSSSVTVVSPSPTSQKSLPMERRDPLMMKHEDTIHSTGAKTHFSLPRRPRRMWRAVQGYLRTLRAFLPFHGRDDESAPSKASSTIHRMARTRRLVTSLTRVLAAKSEVVTQLKKRLLKTGGAGLGEGMGDDRDVFMYMGDVQDHILTLQQALAHYERMLSQSHPIYLSELRLGVSKTKAGADKAIVFLSVISVGVLCVQTLIGLHSMNIHIPANRLPSKDPPMPGGPFNVFIIIIALSVVIVTVYGAVVRTWWVRAKRRRAHL</sequence>
<dbReference type="EMBL" id="JAEVFJ010000015">
    <property type="protein sequence ID" value="KAH8100685.1"/>
    <property type="molecule type" value="Genomic_DNA"/>
</dbReference>
<feature type="compositionally biased region" description="Low complexity" evidence="1">
    <location>
        <begin position="229"/>
        <end position="249"/>
    </location>
</feature>
<dbReference type="PANTHER" id="PTHR21535:SF90">
    <property type="entry name" value="CORA METAL ION TRANSPORTER"/>
    <property type="match status" value="1"/>
</dbReference>
<feature type="transmembrane region" description="Helical" evidence="2">
    <location>
        <begin position="668"/>
        <end position="691"/>
    </location>
</feature>
<feature type="compositionally biased region" description="Basic residues" evidence="1">
    <location>
        <begin position="276"/>
        <end position="285"/>
    </location>
</feature>
<feature type="compositionally biased region" description="Low complexity" evidence="1">
    <location>
        <begin position="58"/>
        <end position="74"/>
    </location>
</feature>
<feature type="compositionally biased region" description="Low complexity" evidence="1">
    <location>
        <begin position="259"/>
        <end position="270"/>
    </location>
</feature>
<evidence type="ECO:0000313" key="4">
    <source>
        <dbReference type="Proteomes" id="UP000813824"/>
    </source>
</evidence>
<evidence type="ECO:0000256" key="1">
    <source>
        <dbReference type="SAM" id="MobiDB-lite"/>
    </source>
</evidence>
<dbReference type="InterPro" id="IPR002523">
    <property type="entry name" value="MgTranspt_CorA/ZnTranspt_ZntB"/>
</dbReference>
<evidence type="ECO:0000256" key="2">
    <source>
        <dbReference type="SAM" id="Phobius"/>
    </source>
</evidence>
<dbReference type="Proteomes" id="UP000813824">
    <property type="component" value="Unassembled WGS sequence"/>
</dbReference>
<dbReference type="Pfam" id="PF01544">
    <property type="entry name" value="CorA"/>
    <property type="match status" value="1"/>
</dbReference>
<keyword evidence="2" id="KW-0472">Membrane</keyword>
<feature type="region of interest" description="Disordered" evidence="1">
    <location>
        <begin position="171"/>
        <end position="196"/>
    </location>
</feature>
<feature type="compositionally biased region" description="Basic and acidic residues" evidence="1">
    <location>
        <begin position="33"/>
        <end position="44"/>
    </location>
</feature>
<dbReference type="GO" id="GO:0016020">
    <property type="term" value="C:membrane"/>
    <property type="evidence" value="ECO:0007669"/>
    <property type="project" value="InterPro"/>
</dbReference>
<keyword evidence="4" id="KW-1185">Reference proteome</keyword>
<keyword evidence="2" id="KW-0812">Transmembrane</keyword>
<proteinExistence type="predicted"/>
<feature type="region of interest" description="Disordered" evidence="1">
    <location>
        <begin position="224"/>
        <end position="295"/>
    </location>
</feature>
<comment type="caution">
    <text evidence="3">The sequence shown here is derived from an EMBL/GenBank/DDBJ whole genome shotgun (WGS) entry which is preliminary data.</text>
</comment>
<dbReference type="SUPFAM" id="SSF143865">
    <property type="entry name" value="CorA soluble domain-like"/>
    <property type="match status" value="1"/>
</dbReference>
<protein>
    <submittedName>
        <fullName evidence="3">Uncharacterized protein</fullName>
    </submittedName>
</protein>
<organism evidence="3 4">
    <name type="scientific">Cristinia sonorae</name>
    <dbReference type="NCBI Taxonomy" id="1940300"/>
    <lineage>
        <taxon>Eukaryota</taxon>
        <taxon>Fungi</taxon>
        <taxon>Dikarya</taxon>
        <taxon>Basidiomycota</taxon>
        <taxon>Agaricomycotina</taxon>
        <taxon>Agaricomycetes</taxon>
        <taxon>Agaricomycetidae</taxon>
        <taxon>Agaricales</taxon>
        <taxon>Pleurotineae</taxon>
        <taxon>Stephanosporaceae</taxon>
        <taxon>Cristinia</taxon>
    </lineage>
</organism>
<dbReference type="InterPro" id="IPR045861">
    <property type="entry name" value="CorA_cytoplasmic_dom"/>
</dbReference>
<dbReference type="OrthoDB" id="29879at2759"/>
<dbReference type="PANTHER" id="PTHR21535">
    <property type="entry name" value="MAGNESIUM AND COBALT TRANSPORT PROTEIN/MITOCHONDRIAL IMPORT INNER MEMBRANE TRANSLOCASE SUBUNIT TIM8"/>
    <property type="match status" value="1"/>
</dbReference>
<dbReference type="Gene3D" id="1.20.58.340">
    <property type="entry name" value="Magnesium transport protein CorA, transmembrane region"/>
    <property type="match status" value="1"/>
</dbReference>
<gene>
    <name evidence="3" type="ORF">BXZ70DRAFT_938323</name>
</gene>
<feature type="region of interest" description="Disordered" evidence="1">
    <location>
        <begin position="1"/>
        <end position="74"/>
    </location>
</feature>
<reference evidence="3" key="1">
    <citation type="journal article" date="2021" name="New Phytol.">
        <title>Evolutionary innovations through gain and loss of genes in the ectomycorrhizal Boletales.</title>
        <authorList>
            <person name="Wu G."/>
            <person name="Miyauchi S."/>
            <person name="Morin E."/>
            <person name="Kuo A."/>
            <person name="Drula E."/>
            <person name="Varga T."/>
            <person name="Kohler A."/>
            <person name="Feng B."/>
            <person name="Cao Y."/>
            <person name="Lipzen A."/>
            <person name="Daum C."/>
            <person name="Hundley H."/>
            <person name="Pangilinan J."/>
            <person name="Johnson J."/>
            <person name="Barry K."/>
            <person name="LaButti K."/>
            <person name="Ng V."/>
            <person name="Ahrendt S."/>
            <person name="Min B."/>
            <person name="Choi I.G."/>
            <person name="Park H."/>
            <person name="Plett J.M."/>
            <person name="Magnuson J."/>
            <person name="Spatafora J.W."/>
            <person name="Nagy L.G."/>
            <person name="Henrissat B."/>
            <person name="Grigoriev I.V."/>
            <person name="Yang Z.L."/>
            <person name="Xu J."/>
            <person name="Martin F.M."/>
        </authorList>
    </citation>
    <scope>NUCLEOTIDE SEQUENCE</scope>
    <source>
        <strain evidence="3">KKN 215</strain>
    </source>
</reference>
<dbReference type="GO" id="GO:0010961">
    <property type="term" value="P:intracellular magnesium ion homeostasis"/>
    <property type="evidence" value="ECO:0007669"/>
    <property type="project" value="TreeGrafter"/>
</dbReference>